<accession>A0AAV7IIP7</accession>
<name>A0AAV7IIP7_COTGL</name>
<sequence length="129" mass="14600">MNEVIGKENLIGNNNINEKLPSKVPELHEKTQPAPPVRKRNHSPIKVLDAGEKEERPKLKIISSKSTSFISIHQKLVKPNNFREIPDTLDTLEVKNYEPKAASPNYSRVFDVGDKDQFEKVALTKLGLM</sequence>
<protein>
    <submittedName>
        <fullName evidence="2">Uncharacterized protein</fullName>
    </submittedName>
</protein>
<gene>
    <name evidence="2" type="ORF">KQX54_001891</name>
</gene>
<dbReference type="Proteomes" id="UP000826195">
    <property type="component" value="Unassembled WGS sequence"/>
</dbReference>
<evidence type="ECO:0000256" key="1">
    <source>
        <dbReference type="SAM" id="MobiDB-lite"/>
    </source>
</evidence>
<organism evidence="2 3">
    <name type="scientific">Cotesia glomerata</name>
    <name type="common">Lepidopteran parasitic wasp</name>
    <name type="synonym">Apanteles glomeratus</name>
    <dbReference type="NCBI Taxonomy" id="32391"/>
    <lineage>
        <taxon>Eukaryota</taxon>
        <taxon>Metazoa</taxon>
        <taxon>Ecdysozoa</taxon>
        <taxon>Arthropoda</taxon>
        <taxon>Hexapoda</taxon>
        <taxon>Insecta</taxon>
        <taxon>Pterygota</taxon>
        <taxon>Neoptera</taxon>
        <taxon>Endopterygota</taxon>
        <taxon>Hymenoptera</taxon>
        <taxon>Apocrita</taxon>
        <taxon>Ichneumonoidea</taxon>
        <taxon>Braconidae</taxon>
        <taxon>Microgastrinae</taxon>
        <taxon>Cotesia</taxon>
    </lineage>
</organism>
<dbReference type="EMBL" id="JAHXZJ010001492">
    <property type="protein sequence ID" value="KAH0551831.1"/>
    <property type="molecule type" value="Genomic_DNA"/>
</dbReference>
<evidence type="ECO:0000313" key="2">
    <source>
        <dbReference type="EMBL" id="KAH0551831.1"/>
    </source>
</evidence>
<comment type="caution">
    <text evidence="2">The sequence shown here is derived from an EMBL/GenBank/DDBJ whole genome shotgun (WGS) entry which is preliminary data.</text>
</comment>
<evidence type="ECO:0000313" key="3">
    <source>
        <dbReference type="Proteomes" id="UP000826195"/>
    </source>
</evidence>
<feature type="region of interest" description="Disordered" evidence="1">
    <location>
        <begin position="1"/>
        <end position="51"/>
    </location>
</feature>
<keyword evidence="3" id="KW-1185">Reference proteome</keyword>
<reference evidence="2 3" key="1">
    <citation type="journal article" date="2021" name="J. Hered.">
        <title>A chromosome-level genome assembly of the parasitoid wasp, Cotesia glomerata (Hymenoptera: Braconidae).</title>
        <authorList>
            <person name="Pinto B.J."/>
            <person name="Weis J.J."/>
            <person name="Gamble T."/>
            <person name="Ode P.J."/>
            <person name="Paul R."/>
            <person name="Zaspel J.M."/>
        </authorList>
    </citation>
    <scope>NUCLEOTIDE SEQUENCE [LARGE SCALE GENOMIC DNA]</scope>
    <source>
        <strain evidence="2">CgM1</strain>
    </source>
</reference>
<dbReference type="AlphaFoldDB" id="A0AAV7IIP7"/>
<proteinExistence type="predicted"/>